<feature type="transmembrane region" description="Helical" evidence="6">
    <location>
        <begin position="165"/>
        <end position="189"/>
    </location>
</feature>
<feature type="transmembrane region" description="Helical" evidence="6">
    <location>
        <begin position="457"/>
        <end position="475"/>
    </location>
</feature>
<evidence type="ECO:0000313" key="8">
    <source>
        <dbReference type="Proteomes" id="UP000186851"/>
    </source>
</evidence>
<feature type="transmembrane region" description="Helical" evidence="6">
    <location>
        <begin position="223"/>
        <end position="241"/>
    </location>
</feature>
<feature type="transmembrane region" description="Helical" evidence="6">
    <location>
        <begin position="262"/>
        <end position="282"/>
    </location>
</feature>
<evidence type="ECO:0000256" key="6">
    <source>
        <dbReference type="SAM" id="Phobius"/>
    </source>
</evidence>
<dbReference type="AlphaFoldDB" id="A0AAF0D1P7"/>
<dbReference type="InterPro" id="IPR050367">
    <property type="entry name" value="APC_superfamily"/>
</dbReference>
<keyword evidence="2" id="KW-1003">Cell membrane</keyword>
<sequence>MSYEEGALKREIGWYGSFAMGYADVGADIYVALGLVAFYAAGGSPIAFAIAATTYVCTGLAYAELATAYPYAGGAHVYAMKASNDLIGFIAGWAVMLDYTVNIALFSLATSGYLSFFFPFIRTLSLDLSIIGLPFSIPYLGLISFSIVLGLIIVNIIGIKESSTLNVILVTLNILVLSMIFLMCLILAFNIGNLLNQIFILGNPVQLPNVSYIFSSDYQFQNFLYGITIAMSSFIGIESIAQAAEETKKPYKWIPRANKLSILAVVVFALGLSTIGMGVLPWNVIGYSKADPMATLASAIPVIGQFIAPLVAATGFAICLVSTNTGVIGVSRVVYSMSRFNLFPKWFYATHKNFKTPYKTIIVFSLIGGFLTMTGTIELIADLYNFGALLSYLIVNVSLIILRNQDPNAYRSWKIPGELKVHWRGRKVIIPPVSVFGVVMCAAIWMLIILYHPEGRLLGFAWIIIGLLGYAAYRIKIKQPILSRETGKTIKPSGYNMNAVILLRTPEEEDKIVNLIKEGLDKRFSLTLLTILDPESYGLPSDKVESILEMKKLEDDVYSELSSIASRLQKIGYQVDVKIRIGSFNSIIISELESEDNDTVVFIKRKLFKKDFKKDFDESTILYVTSRYPGKVMVLRRD</sequence>
<dbReference type="PANTHER" id="PTHR42770">
    <property type="entry name" value="AMINO ACID TRANSPORTER-RELATED"/>
    <property type="match status" value="1"/>
</dbReference>
<dbReference type="GO" id="GO:0022857">
    <property type="term" value="F:transmembrane transporter activity"/>
    <property type="evidence" value="ECO:0007669"/>
    <property type="project" value="InterPro"/>
</dbReference>
<evidence type="ECO:0000256" key="2">
    <source>
        <dbReference type="ARBA" id="ARBA00022475"/>
    </source>
</evidence>
<organism evidence="7 8">
    <name type="scientific">Odinarchaeota yellowstonii (strain LCB_4)</name>
    <dbReference type="NCBI Taxonomy" id="1841599"/>
    <lineage>
        <taxon>Archaea</taxon>
        <taxon>Promethearchaeati</taxon>
        <taxon>Candidatus Odinarchaeota</taxon>
        <taxon>Candidatus Odinarchaeia</taxon>
        <taxon>Candidatus Odinarchaeales</taxon>
        <taxon>Candidatus Odinarchaeaceae</taxon>
        <taxon>Candidatus Odinarchaeum</taxon>
    </lineage>
</organism>
<feature type="transmembrane region" description="Helical" evidence="6">
    <location>
        <begin position="136"/>
        <end position="158"/>
    </location>
</feature>
<evidence type="ECO:0000256" key="1">
    <source>
        <dbReference type="ARBA" id="ARBA00004651"/>
    </source>
</evidence>
<dbReference type="Gene3D" id="1.20.1740.10">
    <property type="entry name" value="Amino acid/polyamine transporter I"/>
    <property type="match status" value="1"/>
</dbReference>
<keyword evidence="4 6" id="KW-1133">Transmembrane helix</keyword>
<protein>
    <submittedName>
        <fullName evidence="7">APC family permease</fullName>
    </submittedName>
</protein>
<feature type="transmembrane region" description="Helical" evidence="6">
    <location>
        <begin position="383"/>
        <end position="402"/>
    </location>
</feature>
<evidence type="ECO:0000256" key="4">
    <source>
        <dbReference type="ARBA" id="ARBA00022989"/>
    </source>
</evidence>
<feature type="transmembrane region" description="Helical" evidence="6">
    <location>
        <begin position="86"/>
        <end position="116"/>
    </location>
</feature>
<feature type="transmembrane region" description="Helical" evidence="6">
    <location>
        <begin position="356"/>
        <end position="377"/>
    </location>
</feature>
<evidence type="ECO:0000256" key="3">
    <source>
        <dbReference type="ARBA" id="ARBA00022692"/>
    </source>
</evidence>
<dbReference type="PANTHER" id="PTHR42770:SF11">
    <property type="entry name" value="INNER MEMBRANE TRANSPORT PROTEIN YBAT"/>
    <property type="match status" value="1"/>
</dbReference>
<feature type="transmembrane region" description="Helical" evidence="6">
    <location>
        <begin position="428"/>
        <end position="451"/>
    </location>
</feature>
<keyword evidence="5 6" id="KW-0472">Membrane</keyword>
<feature type="transmembrane region" description="Helical" evidence="6">
    <location>
        <begin position="12"/>
        <end position="40"/>
    </location>
</feature>
<comment type="subcellular location">
    <subcellularLocation>
        <location evidence="1">Cell membrane</location>
        <topology evidence="1">Multi-pass membrane protein</topology>
    </subcellularLocation>
</comment>
<dbReference type="Pfam" id="PF13520">
    <property type="entry name" value="AA_permease_2"/>
    <property type="match status" value="1"/>
</dbReference>
<keyword evidence="3 6" id="KW-0812">Transmembrane</keyword>
<dbReference type="EMBL" id="CP091871">
    <property type="protein sequence ID" value="WEU40087.1"/>
    <property type="molecule type" value="Genomic_DNA"/>
</dbReference>
<accession>A0AAF0D1P7</accession>
<feature type="transmembrane region" description="Helical" evidence="6">
    <location>
        <begin position="302"/>
        <end position="335"/>
    </location>
</feature>
<dbReference type="GO" id="GO:0005886">
    <property type="term" value="C:plasma membrane"/>
    <property type="evidence" value="ECO:0007669"/>
    <property type="project" value="UniProtKB-SubCell"/>
</dbReference>
<reference evidence="7" key="2">
    <citation type="journal article" date="2022" name="Nat. Microbiol.">
        <title>A closed Candidatus Odinarchaeum chromosome exposes Asgard archaeal viruses.</title>
        <authorList>
            <person name="Tamarit D."/>
            <person name="Caceres E.F."/>
            <person name="Krupovic M."/>
            <person name="Nijland R."/>
            <person name="Eme L."/>
            <person name="Robinson N.P."/>
            <person name="Ettema T.J.G."/>
        </authorList>
    </citation>
    <scope>NUCLEOTIDE SEQUENCE</scope>
    <source>
        <strain evidence="7">LCB_4</strain>
    </source>
</reference>
<gene>
    <name evidence="7" type="ORF">OdinLCB4_006350</name>
</gene>
<dbReference type="KEGG" id="oyw:OdinLCB4_006350"/>
<evidence type="ECO:0000313" key="7">
    <source>
        <dbReference type="EMBL" id="WEU40087.1"/>
    </source>
</evidence>
<dbReference type="Proteomes" id="UP000186851">
    <property type="component" value="Chromosome"/>
</dbReference>
<dbReference type="InterPro" id="IPR002293">
    <property type="entry name" value="AA/rel_permease1"/>
</dbReference>
<reference evidence="7" key="1">
    <citation type="journal article" date="2017" name="Nature">
        <title>Asgard archaea illuminate the origin of eukaryotic cellular complexity.</title>
        <authorList>
            <person name="Zaremba-Niedzwiedzka K."/>
            <person name="Caceres E.F."/>
            <person name="Saw J.H."/>
            <person name="Backstrom D."/>
            <person name="Juzokaite L."/>
            <person name="Vancaester E."/>
            <person name="Seitz K.W."/>
            <person name="Anantharaman K."/>
            <person name="Starnawski P."/>
            <person name="Kjeldsen K.U."/>
            <person name="Scott M.B."/>
            <person name="Nunoura T."/>
            <person name="Banfield J.F."/>
            <person name="Schramm A."/>
            <person name="Baker B.J."/>
            <person name="Spang A."/>
            <person name="Ettema T.J.G."/>
        </authorList>
    </citation>
    <scope>NUCLEOTIDE SEQUENCE</scope>
    <source>
        <strain evidence="7">LCB_4</strain>
    </source>
</reference>
<proteinExistence type="predicted"/>
<evidence type="ECO:0000256" key="5">
    <source>
        <dbReference type="ARBA" id="ARBA00023136"/>
    </source>
</evidence>
<name>A0AAF0D1P7_ODILC</name>